<gene>
    <name evidence="15" type="ORF">EVOR1521_LOCUS15540</name>
</gene>
<evidence type="ECO:0000313" key="16">
    <source>
        <dbReference type="Proteomes" id="UP001178507"/>
    </source>
</evidence>
<keyword evidence="16" id="KW-1185">Reference proteome</keyword>
<dbReference type="GO" id="GO:0005886">
    <property type="term" value="C:plasma membrane"/>
    <property type="evidence" value="ECO:0007669"/>
    <property type="project" value="TreeGrafter"/>
</dbReference>
<evidence type="ECO:0000256" key="2">
    <source>
        <dbReference type="ARBA" id="ARBA00004134"/>
    </source>
</evidence>
<feature type="domain" description="EH" evidence="13">
    <location>
        <begin position="30"/>
        <end position="117"/>
    </location>
</feature>
<dbReference type="CDD" id="cd00052">
    <property type="entry name" value="EH"/>
    <property type="match status" value="1"/>
</dbReference>
<feature type="domain" description="EF-hand" evidence="14">
    <location>
        <begin position="63"/>
        <end position="98"/>
    </location>
</feature>
<feature type="compositionally biased region" description="Basic and acidic residues" evidence="12">
    <location>
        <begin position="246"/>
        <end position="257"/>
    </location>
</feature>
<dbReference type="PROSITE" id="PS50222">
    <property type="entry name" value="EF_HAND_2"/>
    <property type="match status" value="1"/>
</dbReference>
<dbReference type="SUPFAM" id="SSF47473">
    <property type="entry name" value="EF-hand"/>
    <property type="match status" value="1"/>
</dbReference>
<keyword evidence="5" id="KW-0963">Cytoplasm</keyword>
<evidence type="ECO:0000256" key="8">
    <source>
        <dbReference type="ARBA" id="ARBA00022837"/>
    </source>
</evidence>
<evidence type="ECO:0000256" key="12">
    <source>
        <dbReference type="SAM" id="MobiDB-lite"/>
    </source>
</evidence>
<dbReference type="Gene3D" id="1.10.238.10">
    <property type="entry name" value="EF-hand"/>
    <property type="match status" value="1"/>
</dbReference>
<protein>
    <submittedName>
        <fullName evidence="15">Uncharacterized protein</fullName>
    </submittedName>
</protein>
<dbReference type="SMART" id="SM00054">
    <property type="entry name" value="EFh"/>
    <property type="match status" value="1"/>
</dbReference>
<evidence type="ECO:0000313" key="15">
    <source>
        <dbReference type="EMBL" id="CAJ1390030.1"/>
    </source>
</evidence>
<evidence type="ECO:0000256" key="10">
    <source>
        <dbReference type="ARBA" id="ARBA00023136"/>
    </source>
</evidence>
<dbReference type="GO" id="GO:0006897">
    <property type="term" value="P:endocytosis"/>
    <property type="evidence" value="ECO:0007669"/>
    <property type="project" value="TreeGrafter"/>
</dbReference>
<sequence length="282" mass="30531">GPGDGAPGAPSRSASPRHFTAERWAPSAREKRKYASLFKRTDWDQDGFVQGAEAQTLLERSRLPPQALAKCWELADQDRDGRLTFSEFLCLVHLVTCLLRGAPVAELERPGGLPAPLQAALARLEPLEQLAREREESRSRSASPAPTAIGLDALGADGGHGRSLPQVSLTPEPEPRNLDDGGFGGLADLGNDAAASKFEDFGQFETEGFGEFPEKEKKEKKKKKKDKAKDKLDFDTDVQADFPGGDWREPSAEKDLDPFSTAADFPATAKADFGDFGGMDFG</sequence>
<keyword evidence="7" id="KW-0677">Repeat</keyword>
<keyword evidence="11" id="KW-0206">Cytoskeleton</keyword>
<dbReference type="PANTHER" id="PTHR11216:SF173">
    <property type="entry name" value="ACTIN CYTOSKELETON-REGULATORY COMPLEX PROTEIN PAN1"/>
    <property type="match status" value="1"/>
</dbReference>
<evidence type="ECO:0000259" key="14">
    <source>
        <dbReference type="PROSITE" id="PS50222"/>
    </source>
</evidence>
<evidence type="ECO:0000256" key="7">
    <source>
        <dbReference type="ARBA" id="ARBA00022737"/>
    </source>
</evidence>
<feature type="non-terminal residue" evidence="15">
    <location>
        <position position="282"/>
    </location>
</feature>
<dbReference type="InterPro" id="IPR002048">
    <property type="entry name" value="EF_hand_dom"/>
</dbReference>
<evidence type="ECO:0000256" key="6">
    <source>
        <dbReference type="ARBA" id="ARBA00022583"/>
    </source>
</evidence>
<keyword evidence="10" id="KW-0472">Membrane</keyword>
<comment type="caution">
    <text evidence="15">The sequence shown here is derived from an EMBL/GenBank/DDBJ whole genome shotgun (WGS) entry which is preliminary data.</text>
</comment>
<dbReference type="PROSITE" id="PS50031">
    <property type="entry name" value="EH"/>
    <property type="match status" value="1"/>
</dbReference>
<proteinExistence type="inferred from homology"/>
<dbReference type="AlphaFoldDB" id="A0AA36INL8"/>
<dbReference type="InterPro" id="IPR018247">
    <property type="entry name" value="EF_Hand_1_Ca_BS"/>
</dbReference>
<evidence type="ECO:0000256" key="1">
    <source>
        <dbReference type="ARBA" id="ARBA00004125"/>
    </source>
</evidence>
<reference evidence="15" key="1">
    <citation type="submission" date="2023-08" db="EMBL/GenBank/DDBJ databases">
        <authorList>
            <person name="Chen Y."/>
            <person name="Shah S."/>
            <person name="Dougan E. K."/>
            <person name="Thang M."/>
            <person name="Chan C."/>
        </authorList>
    </citation>
    <scope>NUCLEOTIDE SEQUENCE</scope>
</reference>
<evidence type="ECO:0000256" key="5">
    <source>
        <dbReference type="ARBA" id="ARBA00022490"/>
    </source>
</evidence>
<keyword evidence="8" id="KW-0106">Calcium</keyword>
<dbReference type="GO" id="GO:0016197">
    <property type="term" value="P:endosomal transport"/>
    <property type="evidence" value="ECO:0007669"/>
    <property type="project" value="TreeGrafter"/>
</dbReference>
<evidence type="ECO:0000259" key="13">
    <source>
        <dbReference type="PROSITE" id="PS50031"/>
    </source>
</evidence>
<evidence type="ECO:0000256" key="4">
    <source>
        <dbReference type="ARBA" id="ARBA00009351"/>
    </source>
</evidence>
<feature type="compositionally biased region" description="Low complexity" evidence="12">
    <location>
        <begin position="140"/>
        <end position="155"/>
    </location>
</feature>
<dbReference type="PROSITE" id="PS00018">
    <property type="entry name" value="EF_HAND_1"/>
    <property type="match status" value="1"/>
</dbReference>
<dbReference type="InterPro" id="IPR000261">
    <property type="entry name" value="EH_dom"/>
</dbReference>
<feature type="region of interest" description="Disordered" evidence="12">
    <location>
        <begin position="205"/>
        <end position="259"/>
    </location>
</feature>
<dbReference type="Proteomes" id="UP001178507">
    <property type="component" value="Unassembled WGS sequence"/>
</dbReference>
<dbReference type="EMBL" id="CAUJNA010002000">
    <property type="protein sequence ID" value="CAJ1390030.1"/>
    <property type="molecule type" value="Genomic_DNA"/>
</dbReference>
<evidence type="ECO:0000256" key="11">
    <source>
        <dbReference type="ARBA" id="ARBA00023212"/>
    </source>
</evidence>
<keyword evidence="6" id="KW-0254">Endocytosis</keyword>
<name>A0AA36INL8_9DINO</name>
<comment type="similarity">
    <text evidence="4">Belongs to the PAN1 family.</text>
</comment>
<evidence type="ECO:0000256" key="9">
    <source>
        <dbReference type="ARBA" id="ARBA00023054"/>
    </source>
</evidence>
<dbReference type="GO" id="GO:0005768">
    <property type="term" value="C:endosome"/>
    <property type="evidence" value="ECO:0007669"/>
    <property type="project" value="UniProtKB-SubCell"/>
</dbReference>
<dbReference type="Pfam" id="PF12763">
    <property type="entry name" value="EH"/>
    <property type="match status" value="1"/>
</dbReference>
<accession>A0AA36INL8</accession>
<feature type="region of interest" description="Disordered" evidence="12">
    <location>
        <begin position="1"/>
        <end position="27"/>
    </location>
</feature>
<evidence type="ECO:0000256" key="3">
    <source>
        <dbReference type="ARBA" id="ARBA00004413"/>
    </source>
</evidence>
<feature type="region of interest" description="Disordered" evidence="12">
    <location>
        <begin position="131"/>
        <end position="186"/>
    </location>
</feature>
<dbReference type="PANTHER" id="PTHR11216">
    <property type="entry name" value="EH DOMAIN"/>
    <property type="match status" value="1"/>
</dbReference>
<dbReference type="GO" id="GO:0005509">
    <property type="term" value="F:calcium ion binding"/>
    <property type="evidence" value="ECO:0007669"/>
    <property type="project" value="InterPro"/>
</dbReference>
<dbReference type="InterPro" id="IPR011992">
    <property type="entry name" value="EF-hand-dom_pair"/>
</dbReference>
<dbReference type="SMART" id="SM00027">
    <property type="entry name" value="EH"/>
    <property type="match status" value="1"/>
</dbReference>
<keyword evidence="9" id="KW-0175">Coiled coil</keyword>
<organism evidence="15 16">
    <name type="scientific">Effrenium voratum</name>
    <dbReference type="NCBI Taxonomy" id="2562239"/>
    <lineage>
        <taxon>Eukaryota</taxon>
        <taxon>Sar</taxon>
        <taxon>Alveolata</taxon>
        <taxon>Dinophyceae</taxon>
        <taxon>Suessiales</taxon>
        <taxon>Symbiodiniaceae</taxon>
        <taxon>Effrenium</taxon>
    </lineage>
</organism>
<comment type="subcellular location">
    <subcellularLocation>
        <location evidence="3">Cell membrane</location>
        <topology evidence="3">Peripheral membrane protein</topology>
        <orientation evidence="3">Cytoplasmic side</orientation>
    </subcellularLocation>
    <subcellularLocation>
        <location evidence="2">Cytoplasm</location>
        <location evidence="2">Cytoskeleton</location>
        <location evidence="2">Actin patch</location>
    </subcellularLocation>
    <subcellularLocation>
        <location evidence="1">Endosome membrane</location>
        <topology evidence="1">Peripheral membrane protein</topology>
        <orientation evidence="1">Cytoplasmic side</orientation>
    </subcellularLocation>
</comment>
<feature type="non-terminal residue" evidence="15">
    <location>
        <position position="1"/>
    </location>
</feature>